<keyword evidence="17" id="KW-1185">Reference proteome</keyword>
<evidence type="ECO:0000256" key="4">
    <source>
        <dbReference type="ARBA" id="ARBA00022692"/>
    </source>
</evidence>
<evidence type="ECO:0000259" key="15">
    <source>
        <dbReference type="PROSITE" id="PS50846"/>
    </source>
</evidence>
<gene>
    <name evidence="16" type="ORF">SAMN02746066_00738</name>
</gene>
<dbReference type="InterPro" id="IPR036163">
    <property type="entry name" value="HMA_dom_sf"/>
</dbReference>
<dbReference type="GO" id="GO:0016887">
    <property type="term" value="F:ATP hydrolysis activity"/>
    <property type="evidence" value="ECO:0007669"/>
    <property type="project" value="InterPro"/>
</dbReference>
<dbReference type="Gene3D" id="3.30.70.100">
    <property type="match status" value="1"/>
</dbReference>
<dbReference type="FunFam" id="2.70.150.10:FF:000002">
    <property type="entry name" value="Copper-transporting ATPase 1, putative"/>
    <property type="match status" value="1"/>
</dbReference>
<dbReference type="GO" id="GO:0005886">
    <property type="term" value="C:plasma membrane"/>
    <property type="evidence" value="ECO:0007669"/>
    <property type="project" value="UniProtKB-SubCell"/>
</dbReference>
<dbReference type="PANTHER" id="PTHR43520">
    <property type="entry name" value="ATP7, ISOFORM B"/>
    <property type="match status" value="1"/>
</dbReference>
<keyword evidence="5 14" id="KW-0479">Metal-binding</keyword>
<dbReference type="Gene3D" id="3.40.1110.10">
    <property type="entry name" value="Calcium-transporting ATPase, cytoplasmic domain N"/>
    <property type="match status" value="1"/>
</dbReference>
<dbReference type="Pfam" id="PF00403">
    <property type="entry name" value="HMA"/>
    <property type="match status" value="1"/>
</dbReference>
<dbReference type="SUPFAM" id="SSF81653">
    <property type="entry name" value="Calcium ATPase, transduction domain A"/>
    <property type="match status" value="1"/>
</dbReference>
<evidence type="ECO:0000256" key="13">
    <source>
        <dbReference type="ARBA" id="ARBA00049289"/>
    </source>
</evidence>
<keyword evidence="6 14" id="KW-0547">Nucleotide-binding</keyword>
<evidence type="ECO:0000256" key="2">
    <source>
        <dbReference type="ARBA" id="ARBA00006024"/>
    </source>
</evidence>
<dbReference type="InterPro" id="IPR027256">
    <property type="entry name" value="P-typ_ATPase_IB"/>
</dbReference>
<dbReference type="InterPro" id="IPR044492">
    <property type="entry name" value="P_typ_ATPase_HD_dom"/>
</dbReference>
<dbReference type="SFLD" id="SFLDS00003">
    <property type="entry name" value="Haloacid_Dehalogenase"/>
    <property type="match status" value="1"/>
</dbReference>
<name>A0A1M7FZR7_9FIRM</name>
<keyword evidence="10 14" id="KW-1133">Transmembrane helix</keyword>
<dbReference type="InterPro" id="IPR023214">
    <property type="entry name" value="HAD_sf"/>
</dbReference>
<evidence type="ECO:0000256" key="5">
    <source>
        <dbReference type="ARBA" id="ARBA00022723"/>
    </source>
</evidence>
<dbReference type="GO" id="GO:0005507">
    <property type="term" value="F:copper ion binding"/>
    <property type="evidence" value="ECO:0007669"/>
    <property type="project" value="TreeGrafter"/>
</dbReference>
<feature type="transmembrane region" description="Helical" evidence="14">
    <location>
        <begin position="397"/>
        <end position="417"/>
    </location>
</feature>
<dbReference type="PRINTS" id="PR00943">
    <property type="entry name" value="CUATPASE"/>
</dbReference>
<dbReference type="GO" id="GO:0005524">
    <property type="term" value="F:ATP binding"/>
    <property type="evidence" value="ECO:0007669"/>
    <property type="project" value="UniProtKB-UniRule"/>
</dbReference>
<feature type="domain" description="HMA" evidence="15">
    <location>
        <begin position="24"/>
        <end position="90"/>
    </location>
</feature>
<feature type="transmembrane region" description="Helical" evidence="14">
    <location>
        <begin position="213"/>
        <end position="232"/>
    </location>
</feature>
<evidence type="ECO:0000256" key="7">
    <source>
        <dbReference type="ARBA" id="ARBA00022796"/>
    </source>
</evidence>
<evidence type="ECO:0000256" key="1">
    <source>
        <dbReference type="ARBA" id="ARBA00004651"/>
    </source>
</evidence>
<organism evidence="16 17">
    <name type="scientific">Anaerosporobacter mobilis DSM 15930</name>
    <dbReference type="NCBI Taxonomy" id="1120996"/>
    <lineage>
        <taxon>Bacteria</taxon>
        <taxon>Bacillati</taxon>
        <taxon>Bacillota</taxon>
        <taxon>Clostridia</taxon>
        <taxon>Lachnospirales</taxon>
        <taxon>Lachnospiraceae</taxon>
        <taxon>Anaerosporobacter</taxon>
    </lineage>
</organism>
<dbReference type="PRINTS" id="PR00119">
    <property type="entry name" value="CATATPASE"/>
</dbReference>
<dbReference type="InterPro" id="IPR023299">
    <property type="entry name" value="ATPase_P-typ_cyto_dom_N"/>
</dbReference>
<keyword evidence="8 14" id="KW-0067">ATP-binding</keyword>
<dbReference type="AlphaFoldDB" id="A0A1M7FZR7"/>
<evidence type="ECO:0000256" key="6">
    <source>
        <dbReference type="ARBA" id="ARBA00022741"/>
    </source>
</evidence>
<evidence type="ECO:0000313" key="16">
    <source>
        <dbReference type="EMBL" id="SHM09476.1"/>
    </source>
</evidence>
<dbReference type="SUPFAM" id="SSF55008">
    <property type="entry name" value="HMA, heavy metal-associated domain"/>
    <property type="match status" value="1"/>
</dbReference>
<keyword evidence="4 14" id="KW-0812">Transmembrane</keyword>
<keyword evidence="12 14" id="KW-0472">Membrane</keyword>
<dbReference type="GO" id="GO:0140581">
    <property type="term" value="F:P-type monovalent copper transporter activity"/>
    <property type="evidence" value="ECO:0007669"/>
    <property type="project" value="UniProtKB-EC"/>
</dbReference>
<keyword evidence="14" id="KW-1003">Cell membrane</keyword>
<dbReference type="InterPro" id="IPR001757">
    <property type="entry name" value="P_typ_ATPase"/>
</dbReference>
<comment type="subcellular location">
    <subcellularLocation>
        <location evidence="1">Cell membrane</location>
        <topology evidence="1">Multi-pass membrane protein</topology>
    </subcellularLocation>
</comment>
<protein>
    <recommendedName>
        <fullName evidence="3">P-type Cu(+) transporter</fullName>
        <ecNumber evidence="3">7.2.2.8</ecNumber>
    </recommendedName>
</protein>
<dbReference type="SUPFAM" id="SSF56784">
    <property type="entry name" value="HAD-like"/>
    <property type="match status" value="1"/>
</dbReference>
<feature type="transmembrane region" description="Helical" evidence="14">
    <location>
        <begin position="188"/>
        <end position="207"/>
    </location>
</feature>
<dbReference type="Pfam" id="PF00122">
    <property type="entry name" value="E1-E2_ATPase"/>
    <property type="match status" value="1"/>
</dbReference>
<dbReference type="CDD" id="cd00371">
    <property type="entry name" value="HMA"/>
    <property type="match status" value="1"/>
</dbReference>
<dbReference type="CDD" id="cd02094">
    <property type="entry name" value="P-type_ATPase_Cu-like"/>
    <property type="match status" value="1"/>
</dbReference>
<dbReference type="GO" id="GO:0043682">
    <property type="term" value="F:P-type divalent copper transporter activity"/>
    <property type="evidence" value="ECO:0007669"/>
    <property type="project" value="TreeGrafter"/>
</dbReference>
<dbReference type="GO" id="GO:0055070">
    <property type="term" value="P:copper ion homeostasis"/>
    <property type="evidence" value="ECO:0007669"/>
    <property type="project" value="TreeGrafter"/>
</dbReference>
<evidence type="ECO:0000256" key="9">
    <source>
        <dbReference type="ARBA" id="ARBA00022967"/>
    </source>
</evidence>
<dbReference type="InterPro" id="IPR008250">
    <property type="entry name" value="ATPase_P-typ_transduc_dom_A_sf"/>
</dbReference>
<evidence type="ECO:0000256" key="8">
    <source>
        <dbReference type="ARBA" id="ARBA00022840"/>
    </source>
</evidence>
<evidence type="ECO:0000256" key="3">
    <source>
        <dbReference type="ARBA" id="ARBA00012517"/>
    </source>
</evidence>
<feature type="transmembrane region" description="Helical" evidence="14">
    <location>
        <begin position="722"/>
        <end position="741"/>
    </location>
</feature>
<evidence type="ECO:0000256" key="12">
    <source>
        <dbReference type="ARBA" id="ARBA00023136"/>
    </source>
</evidence>
<feature type="transmembrane region" description="Helical" evidence="14">
    <location>
        <begin position="149"/>
        <end position="167"/>
    </location>
</feature>
<dbReference type="Pfam" id="PF00702">
    <property type="entry name" value="Hydrolase"/>
    <property type="match status" value="1"/>
</dbReference>
<dbReference type="InterPro" id="IPR036412">
    <property type="entry name" value="HAD-like_sf"/>
</dbReference>
<dbReference type="Proteomes" id="UP000184038">
    <property type="component" value="Unassembled WGS sequence"/>
</dbReference>
<keyword evidence="9" id="KW-1278">Translocase</keyword>
<feature type="transmembrane region" description="Helical" evidence="14">
    <location>
        <begin position="369"/>
        <end position="391"/>
    </location>
</feature>
<feature type="transmembrane region" description="Helical" evidence="14">
    <location>
        <begin position="115"/>
        <end position="134"/>
    </location>
</feature>
<dbReference type="EC" id="7.2.2.8" evidence="3"/>
<feature type="transmembrane region" description="Helical" evidence="14">
    <location>
        <begin position="747"/>
        <end position="769"/>
    </location>
</feature>
<accession>A0A1M7FZR7</accession>
<dbReference type="InterPro" id="IPR018303">
    <property type="entry name" value="ATPase_P-typ_P_site"/>
</dbReference>
<dbReference type="InterPro" id="IPR017969">
    <property type="entry name" value="Heavy-metal-associated_CS"/>
</dbReference>
<evidence type="ECO:0000256" key="10">
    <source>
        <dbReference type="ARBA" id="ARBA00022989"/>
    </source>
</evidence>
<dbReference type="InterPro" id="IPR023298">
    <property type="entry name" value="ATPase_P-typ_TM_dom_sf"/>
</dbReference>
<comment type="similarity">
    <text evidence="2 14">Belongs to the cation transport ATPase (P-type) (TC 3.A.3) family. Type IB subfamily.</text>
</comment>
<dbReference type="PROSITE" id="PS01047">
    <property type="entry name" value="HMA_1"/>
    <property type="match status" value="1"/>
</dbReference>
<dbReference type="NCBIfam" id="TIGR01525">
    <property type="entry name" value="ATPase-IB_hvy"/>
    <property type="match status" value="1"/>
</dbReference>
<reference evidence="16 17" key="1">
    <citation type="submission" date="2016-11" db="EMBL/GenBank/DDBJ databases">
        <authorList>
            <person name="Jaros S."/>
            <person name="Januszkiewicz K."/>
            <person name="Wedrychowicz H."/>
        </authorList>
    </citation>
    <scope>NUCLEOTIDE SEQUENCE [LARGE SCALE GENOMIC DNA]</scope>
    <source>
        <strain evidence="16 17">DSM 15930</strain>
    </source>
</reference>
<dbReference type="PANTHER" id="PTHR43520:SF8">
    <property type="entry name" value="P-TYPE CU(+) TRANSPORTER"/>
    <property type="match status" value="1"/>
</dbReference>
<dbReference type="STRING" id="1120996.SAMN02746066_00738"/>
<dbReference type="Gene3D" id="3.40.50.1000">
    <property type="entry name" value="HAD superfamily/HAD-like"/>
    <property type="match status" value="1"/>
</dbReference>
<evidence type="ECO:0000256" key="14">
    <source>
        <dbReference type="RuleBase" id="RU362081"/>
    </source>
</evidence>
<keyword evidence="7" id="KW-0187">Copper transport</keyword>
<dbReference type="PROSITE" id="PS00154">
    <property type="entry name" value="ATPASE_E1_E2"/>
    <property type="match status" value="1"/>
</dbReference>
<dbReference type="SFLD" id="SFLDF00027">
    <property type="entry name" value="p-type_atpase"/>
    <property type="match status" value="1"/>
</dbReference>
<dbReference type="SUPFAM" id="SSF81665">
    <property type="entry name" value="Calcium ATPase, transmembrane domain M"/>
    <property type="match status" value="1"/>
</dbReference>
<keyword evidence="7" id="KW-0813">Transport</keyword>
<dbReference type="NCBIfam" id="TIGR01494">
    <property type="entry name" value="ATPase_P-type"/>
    <property type="match status" value="1"/>
</dbReference>
<keyword evidence="7" id="KW-0406">Ion transport</keyword>
<dbReference type="PRINTS" id="PR00942">
    <property type="entry name" value="CUATPASEI"/>
</dbReference>
<dbReference type="FunFam" id="3.30.70.100:FF:000005">
    <property type="entry name" value="Copper-exporting P-type ATPase A"/>
    <property type="match status" value="1"/>
</dbReference>
<proteinExistence type="inferred from homology"/>
<comment type="catalytic activity">
    <reaction evidence="13">
        <text>Cu(+)(in) + ATP + H2O = Cu(+)(out) + ADP + phosphate + H(+)</text>
        <dbReference type="Rhea" id="RHEA:25792"/>
        <dbReference type="ChEBI" id="CHEBI:15377"/>
        <dbReference type="ChEBI" id="CHEBI:15378"/>
        <dbReference type="ChEBI" id="CHEBI:30616"/>
        <dbReference type="ChEBI" id="CHEBI:43474"/>
        <dbReference type="ChEBI" id="CHEBI:49552"/>
        <dbReference type="ChEBI" id="CHEBI:456216"/>
        <dbReference type="EC" id="7.2.2.8"/>
    </reaction>
</comment>
<dbReference type="SFLD" id="SFLDG00002">
    <property type="entry name" value="C1.7:_P-type_atpase_like"/>
    <property type="match status" value="1"/>
</dbReference>
<evidence type="ECO:0000313" key="17">
    <source>
        <dbReference type="Proteomes" id="UP000184038"/>
    </source>
</evidence>
<dbReference type="EMBL" id="FRCP01000006">
    <property type="protein sequence ID" value="SHM09476.1"/>
    <property type="molecule type" value="Genomic_DNA"/>
</dbReference>
<dbReference type="InterPro" id="IPR059000">
    <property type="entry name" value="ATPase_P-type_domA"/>
</dbReference>
<dbReference type="PROSITE" id="PS50846">
    <property type="entry name" value="HMA_2"/>
    <property type="match status" value="1"/>
</dbReference>
<dbReference type="InterPro" id="IPR006121">
    <property type="entry name" value="HMA_dom"/>
</dbReference>
<evidence type="ECO:0000256" key="11">
    <source>
        <dbReference type="ARBA" id="ARBA00023008"/>
    </source>
</evidence>
<dbReference type="Gene3D" id="2.70.150.10">
    <property type="entry name" value="Calcium-transporting ATPase, cytoplasmic transduction domain A"/>
    <property type="match status" value="1"/>
</dbReference>
<keyword evidence="11" id="KW-0186">Copper</keyword>
<sequence>MNIPPRGIQNKRKDLCKSIGDIMREITLQVDGMTCAACSSGVERTVNKQQGVETCEVNLTTGRARIIYDENQVSIDAIKEKIVKAGFQPKDIENNSEEKAFEQEEEQLHVAKKRLIGAIIFAIPLLYLAMGHMVPFELYVPEMISMERPLNFAIVQLILTVPILYLGRNFYIVGFRTLVKGNPNMDSLVAIGTSSAFLYSLVMTFLLPTDEHAVHNLYYESAAVVVTLIMLGKYMEKRSRSKTSGAIKKLLELTPDTACRIVNGVEEIIPVEQLRVDDIVVIKPGSKVPMDGIVTSGSSSVDESMLTGESIPVEKQESNEVIGGSINYNGVLYVKITRTGEDTTLSKIIKLIEDAQGKKAPIAKIADKVAGYFVPVVIAIAVVAAIVWLILGYEFAFVLKIFVSILVIACPCALGLATPTAIMVGTGLGASNGILIKSGEALETTHKVNVVVLDKTGTITNGKPQVTDIISNSYKSNELLAIAAQVEAASDHPLGKAIVQRANEIKQENPQLQSFLESENFIVKDFQNISGKGLEASFANDSKIIIGNERILTDYSVKVGDYKKEADRLANEAKTPMFVAIDGILVGIIGVADTIKDTSVEAIKQIKKLGIKVYMLTGDNKLTAEHIGKQVKVDKVVAEVLPGDKADVVTNLQKEGNVVMMVGDGINDAPALVQADIGVAIGSGSDVAIESGDIVLMKSDLRDVYKSIRLSKLTIRNIKQNLFWAFFYNLIGIPIAAGVFYGLNETLLSPMFAGFAMSLSSVCVVGNALRLRMNKL</sequence>